<dbReference type="AlphaFoldDB" id="A0A517XU47"/>
<accession>A0A517XU47</accession>
<organism evidence="1 2">
    <name type="scientific">Urbifossiella limnaea</name>
    <dbReference type="NCBI Taxonomy" id="2528023"/>
    <lineage>
        <taxon>Bacteria</taxon>
        <taxon>Pseudomonadati</taxon>
        <taxon>Planctomycetota</taxon>
        <taxon>Planctomycetia</taxon>
        <taxon>Gemmatales</taxon>
        <taxon>Gemmataceae</taxon>
        <taxon>Urbifossiella</taxon>
    </lineage>
</organism>
<dbReference type="EMBL" id="CP036273">
    <property type="protein sequence ID" value="QDU21038.1"/>
    <property type="molecule type" value="Genomic_DNA"/>
</dbReference>
<dbReference type="Proteomes" id="UP000319576">
    <property type="component" value="Chromosome"/>
</dbReference>
<reference evidence="1 2" key="1">
    <citation type="submission" date="2019-02" db="EMBL/GenBank/DDBJ databases">
        <title>Deep-cultivation of Planctomycetes and their phenomic and genomic characterization uncovers novel biology.</title>
        <authorList>
            <person name="Wiegand S."/>
            <person name="Jogler M."/>
            <person name="Boedeker C."/>
            <person name="Pinto D."/>
            <person name="Vollmers J."/>
            <person name="Rivas-Marin E."/>
            <person name="Kohn T."/>
            <person name="Peeters S.H."/>
            <person name="Heuer A."/>
            <person name="Rast P."/>
            <person name="Oberbeckmann S."/>
            <person name="Bunk B."/>
            <person name="Jeske O."/>
            <person name="Meyerdierks A."/>
            <person name="Storesund J.E."/>
            <person name="Kallscheuer N."/>
            <person name="Luecker S."/>
            <person name="Lage O.M."/>
            <person name="Pohl T."/>
            <person name="Merkel B.J."/>
            <person name="Hornburger P."/>
            <person name="Mueller R.-W."/>
            <person name="Bruemmer F."/>
            <person name="Labrenz M."/>
            <person name="Spormann A.M."/>
            <person name="Op den Camp H."/>
            <person name="Overmann J."/>
            <person name="Amann R."/>
            <person name="Jetten M.S.M."/>
            <person name="Mascher T."/>
            <person name="Medema M.H."/>
            <person name="Devos D.P."/>
            <person name="Kaster A.-K."/>
            <person name="Ovreas L."/>
            <person name="Rohde M."/>
            <person name="Galperin M.Y."/>
            <person name="Jogler C."/>
        </authorList>
    </citation>
    <scope>NUCLEOTIDE SEQUENCE [LARGE SCALE GENOMIC DNA]</scope>
    <source>
        <strain evidence="1 2">ETA_A1</strain>
    </source>
</reference>
<keyword evidence="2" id="KW-1185">Reference proteome</keyword>
<name>A0A517XU47_9BACT</name>
<dbReference type="KEGG" id="uli:ETAA1_30010"/>
<evidence type="ECO:0000313" key="1">
    <source>
        <dbReference type="EMBL" id="QDU21038.1"/>
    </source>
</evidence>
<protein>
    <submittedName>
        <fullName evidence="1">Uncharacterized protein</fullName>
    </submittedName>
</protein>
<gene>
    <name evidence="1" type="ORF">ETAA1_30010</name>
</gene>
<proteinExistence type="predicted"/>
<evidence type="ECO:0000313" key="2">
    <source>
        <dbReference type="Proteomes" id="UP000319576"/>
    </source>
</evidence>
<sequence>MNNTADSSLLHRRWLQWDYFRMGMIYAKYVPPEELRRYPPPVPQDPVVVKVLGEVQYLRGCDTVVRLRTLSAPPVSPPADLGPYCDPQNGFQEWHALGFALMTWLISARERVAARAAAVTGLLTGQPPQPGSRDPIYDYVAFPLPDDVLTAADAVAAWEPTAPQESLPTIRLLTRAAAGHRNGDPLEKVWEAIGLTYAGRASGFAPNLDRLMVMYHLSEAVERDIRFAALGRTPIPYWDRDKGELYLHHRPVLELEVAKCDGALVLLDGFENAGWPKRLTFGSGVDTQNLRQQASQLNAKMRNKSGVKFGVNHRKKGGDGIHITWELNF</sequence>
<dbReference type="RefSeq" id="WP_145239616.1">
    <property type="nucleotide sequence ID" value="NZ_CP036273.1"/>
</dbReference>